<dbReference type="InterPro" id="IPR052929">
    <property type="entry name" value="RNase_H-like_EbsB-rel"/>
</dbReference>
<evidence type="ECO:0000313" key="2">
    <source>
        <dbReference type="EMBL" id="KAB2606191.1"/>
    </source>
</evidence>
<feature type="domain" description="Reverse transcriptase" evidence="1">
    <location>
        <begin position="14"/>
        <end position="98"/>
    </location>
</feature>
<reference evidence="2 3" key="1">
    <citation type="submission" date="2019-09" db="EMBL/GenBank/DDBJ databases">
        <authorList>
            <person name="Ou C."/>
        </authorList>
    </citation>
    <scope>NUCLEOTIDE SEQUENCE [LARGE SCALE GENOMIC DNA]</scope>
    <source>
        <strain evidence="2">S2</strain>
        <tissue evidence="2">Leaf</tissue>
    </source>
</reference>
<reference evidence="2 3" key="3">
    <citation type="submission" date="2019-11" db="EMBL/GenBank/DDBJ databases">
        <title>A de novo genome assembly of a pear dwarfing rootstock.</title>
        <authorList>
            <person name="Wang F."/>
            <person name="Wang J."/>
            <person name="Li S."/>
            <person name="Zhang Y."/>
            <person name="Fang M."/>
            <person name="Ma L."/>
            <person name="Zhao Y."/>
            <person name="Jiang S."/>
        </authorList>
    </citation>
    <scope>NUCLEOTIDE SEQUENCE [LARGE SCALE GENOMIC DNA]</scope>
    <source>
        <strain evidence="2">S2</strain>
        <tissue evidence="2">Leaf</tissue>
    </source>
</reference>
<protein>
    <recommendedName>
        <fullName evidence="1">Reverse transcriptase domain-containing protein</fullName>
    </recommendedName>
</protein>
<dbReference type="PANTHER" id="PTHR47074">
    <property type="entry name" value="BNAC02G40300D PROTEIN"/>
    <property type="match status" value="1"/>
</dbReference>
<accession>A0A5N5FX62</accession>
<evidence type="ECO:0000259" key="1">
    <source>
        <dbReference type="Pfam" id="PF00078"/>
    </source>
</evidence>
<dbReference type="InterPro" id="IPR000477">
    <property type="entry name" value="RT_dom"/>
</dbReference>
<sequence length="345" mass="39174">MWLVILHSLNQQGNEDEVSVAMKLDIAKAYDHVEWSFLLAMMEAMGFPDEFRNRITECITTITYSVLINDASTGFIHPQRGLWQGDPMSLFLFFLYLLSIGGCSDRVIWHYSKNGDYMVRTGYGVAMVMQENGELGRKGTGSSSRWEDFDRGWREIWSLVLGIMAIIGRDFHETWKGLCMRFHENDTEDELLQECVFIMWRIWKSRNEMVFHKVLHDPMEMVHLVCKQLLEFRFCSSAANQESGHLGGGGGGDLFFNMAAMAEAAAIRAALLVCLELGYEEVEIESDSQVIIRVRFGFVKRNGNAAAHAVASYIASHGGAFRWDAIGLKFLFNVLAEDVNIPIRI</sequence>
<evidence type="ECO:0000313" key="3">
    <source>
        <dbReference type="Proteomes" id="UP000327157"/>
    </source>
</evidence>
<dbReference type="Pfam" id="PF00078">
    <property type="entry name" value="RVT_1"/>
    <property type="match status" value="1"/>
</dbReference>
<organism evidence="2 3">
    <name type="scientific">Pyrus ussuriensis x Pyrus communis</name>
    <dbReference type="NCBI Taxonomy" id="2448454"/>
    <lineage>
        <taxon>Eukaryota</taxon>
        <taxon>Viridiplantae</taxon>
        <taxon>Streptophyta</taxon>
        <taxon>Embryophyta</taxon>
        <taxon>Tracheophyta</taxon>
        <taxon>Spermatophyta</taxon>
        <taxon>Magnoliopsida</taxon>
        <taxon>eudicotyledons</taxon>
        <taxon>Gunneridae</taxon>
        <taxon>Pentapetalae</taxon>
        <taxon>rosids</taxon>
        <taxon>fabids</taxon>
        <taxon>Rosales</taxon>
        <taxon>Rosaceae</taxon>
        <taxon>Amygdaloideae</taxon>
        <taxon>Maleae</taxon>
        <taxon>Pyrus</taxon>
    </lineage>
</organism>
<dbReference type="PANTHER" id="PTHR47074:SF48">
    <property type="entry name" value="POLYNUCLEOTIDYL TRANSFERASE, RIBONUCLEASE H-LIKE SUPERFAMILY PROTEIN"/>
    <property type="match status" value="1"/>
</dbReference>
<dbReference type="AlphaFoldDB" id="A0A5N5FX62"/>
<dbReference type="Proteomes" id="UP000327157">
    <property type="component" value="Chromosome 11"/>
</dbReference>
<gene>
    <name evidence="2" type="ORF">D8674_005908</name>
</gene>
<keyword evidence="3" id="KW-1185">Reference proteome</keyword>
<dbReference type="EMBL" id="SMOL01000559">
    <property type="protein sequence ID" value="KAB2606191.1"/>
    <property type="molecule type" value="Genomic_DNA"/>
</dbReference>
<reference evidence="3" key="2">
    <citation type="submission" date="2019-10" db="EMBL/GenBank/DDBJ databases">
        <title>A de novo genome assembly of a pear dwarfing rootstock.</title>
        <authorList>
            <person name="Wang F."/>
            <person name="Wang J."/>
            <person name="Li S."/>
            <person name="Zhang Y."/>
            <person name="Fang M."/>
            <person name="Ma L."/>
            <person name="Zhao Y."/>
            <person name="Jiang S."/>
        </authorList>
    </citation>
    <scope>NUCLEOTIDE SEQUENCE [LARGE SCALE GENOMIC DNA]</scope>
</reference>
<name>A0A5N5FX62_9ROSA</name>
<comment type="caution">
    <text evidence="2">The sequence shown here is derived from an EMBL/GenBank/DDBJ whole genome shotgun (WGS) entry which is preliminary data.</text>
</comment>
<proteinExistence type="predicted"/>
<dbReference type="OrthoDB" id="990022at2759"/>